<dbReference type="Pfam" id="PF04465">
    <property type="entry name" value="DUF499"/>
    <property type="match status" value="1"/>
</dbReference>
<keyword evidence="2" id="KW-1185">Reference proteome</keyword>
<evidence type="ECO:0000313" key="1">
    <source>
        <dbReference type="EMBL" id="GBF36547.1"/>
    </source>
</evidence>
<dbReference type="EMBL" id="BFAX01000003">
    <property type="protein sequence ID" value="GBF36547.1"/>
    <property type="molecule type" value="Genomic_DNA"/>
</dbReference>
<sequence length="1134" mass="131711">MGIKALKIREDIQKGIDPAPKLGEVLSGKADKVYTDAKEFFRRTYFSQNLIDLLKRVVRAIKGEESSRIITLYSFYGGGKTHSILAIYHAFKNPDALKDEEVLRDYDEVIKQEICKLADEIKEISKDLKTIIATGDDTRFFGHPTEPIDMPPYKIHTLWGYIAHNLGKYGLVENYDKNLSIPPQNKISDLLSGEKAIFIIDELIDYAHSMIHSKNEYEKGYVKSLPQFIEYFAKAIRASDSILIISLPVELKKTRSETGFETDWRYDRGFVQSVWNALKDFALPISPLRTEGVKDDVVEVLKKRIFEKIPENIKMSALQKLREKVVSYEEHFVGYEDFLRKFERTYPFHPDYLEILEKLISSLKLQKTRDALKITIEVVKSIINSGEDSEYITVWHIDPSLDSLKPMLFRDLYADYEMVYRKEVEGISGFTEPELVKITLRTVFLSTYIHDSPIRRDDFPDRKKLVRMVYEPRKFTENNWEPTDVLSALEAAYSSEEITHLMESEGRYWFWRHANVKEHIENRARTLLEHEDDRIYNKIEEYLKLSEHGKLSDRGVTKKVGRRKEREDIVQFFDKIIYLKTTYDERKVEDDRSLKLVVFVKKDLMIDLRKDIFENYEDSERTYKNTVVVLMPSEEYYDKIKIQAARLVACDLVEKEVSSFYAEHGKSVVKTQKALIEDFRGTYEKDLIEAIVKGYTLVYYPREVDYKFDVCEALIQNPSYHLPTAVYITLSKAPILKISDVLTFEALVKHIKDVMGVDITESDRIYTVEQIIDWFKQRAAFPMVKDEVIKNALKEGVRLKKIGVLDGNEIYFKKVHKNTPPLSQEIDEGEIPDTLKDDAKVLPRRKAVEIQYKMLKEKEKVLRRLDVVEKIWYEIKAEDSVLRLEELPTMDDWHYTFVNGLIVEKREKLKSGITVEVYPGTGIEKDAGKEVRITIKAIPINLEVEKVEVSVKCNDKEILSQEMERKDDRFESVLYVNAPKMEGEKDNYIAVVKAYTPNGVFEKSIRFTIEAKVKRKTVKLREINEKHIGAKLIKILDIKDYSILSDIENIPEFKEAKVTGNLIVKVNAGEINVNYSNVSIDVAANSSKEIADYGLESSGTFEVEPNESFELKELTVRKLMRLNGKVEFLLGLEE</sequence>
<accession>A0A401HQJ9</accession>
<evidence type="ECO:0008006" key="3">
    <source>
        <dbReference type="Google" id="ProtNLM"/>
    </source>
</evidence>
<evidence type="ECO:0000313" key="2">
    <source>
        <dbReference type="Proteomes" id="UP000290527"/>
    </source>
</evidence>
<comment type="caution">
    <text evidence="1">The sequence shown here is derived from an EMBL/GenBank/DDBJ whole genome shotgun (WGS) entry which is preliminary data.</text>
</comment>
<dbReference type="AlphaFoldDB" id="A0A401HQJ9"/>
<proteinExistence type="predicted"/>
<organism evidence="1 2">
    <name type="scientific">Methanofervidicoccus abyssi</name>
    <dbReference type="NCBI Taxonomy" id="2082189"/>
    <lineage>
        <taxon>Archaea</taxon>
        <taxon>Methanobacteriati</taxon>
        <taxon>Methanobacteriota</taxon>
        <taxon>Methanomada group</taxon>
        <taxon>Methanococci</taxon>
        <taxon>Methanococcales</taxon>
        <taxon>Methanofervidicoccus</taxon>
    </lineage>
</organism>
<dbReference type="OrthoDB" id="25002at2157"/>
<dbReference type="Proteomes" id="UP000290527">
    <property type="component" value="Unassembled WGS sequence"/>
</dbReference>
<dbReference type="RefSeq" id="WP_131007313.1">
    <property type="nucleotide sequence ID" value="NZ_BFAX01000003.1"/>
</dbReference>
<protein>
    <recommendedName>
        <fullName evidence="3">DUF499 domain-containing protein</fullName>
    </recommendedName>
</protein>
<name>A0A401HQJ9_9EURY</name>
<reference evidence="1 2" key="1">
    <citation type="journal article" date="2019" name="Int. J. Syst. Evol. Microbiol.">
        <title>Methanofervidicoccus abyssi gen. nov., sp. nov., a hydrogenotrophic methanogen, isolated from a hydrothermal vent chimney in the Mid-Cayman Spreading Center, the Caribbean Sea.</title>
        <authorList>
            <person name="Sakai S."/>
            <person name="Takaki Y."/>
            <person name="Miyazaki M."/>
            <person name="Ogawara M."/>
            <person name="Yanagawa K."/>
            <person name="Miyazaki J."/>
            <person name="Takai K."/>
        </authorList>
    </citation>
    <scope>NUCLEOTIDE SEQUENCE [LARGE SCALE GENOMIC DNA]</scope>
    <source>
        <strain evidence="1 2">HHB</strain>
    </source>
</reference>
<gene>
    <name evidence="1" type="ORF">MHHB_P0777</name>
</gene>
<dbReference type="InterPro" id="IPR007555">
    <property type="entry name" value="DUF499"/>
</dbReference>